<keyword evidence="2" id="KW-1185">Reference proteome</keyword>
<dbReference type="RefSeq" id="WP_119606579.1">
    <property type="nucleotide sequence ID" value="NZ_QXFH01000064.1"/>
</dbReference>
<dbReference type="NCBIfam" id="NF047658">
    <property type="entry name" value="HYC_CC_PP"/>
    <property type="match status" value="1"/>
</dbReference>
<dbReference type="AlphaFoldDB" id="A0A3A1NA83"/>
<dbReference type="Pfam" id="PF26622">
    <property type="entry name" value="DUF8199"/>
    <property type="match status" value="1"/>
</dbReference>
<gene>
    <name evidence="1" type="ORF">D2V08_02720</name>
</gene>
<accession>A0A3A1NA83</accession>
<dbReference type="OrthoDB" id="1493875at2"/>
<dbReference type="InterPro" id="IPR058512">
    <property type="entry name" value="DUF8199"/>
</dbReference>
<organism evidence="1 2">
    <name type="scientific">Flagellimonas lutimaris</name>
    <dbReference type="NCBI Taxonomy" id="475082"/>
    <lineage>
        <taxon>Bacteria</taxon>
        <taxon>Pseudomonadati</taxon>
        <taxon>Bacteroidota</taxon>
        <taxon>Flavobacteriia</taxon>
        <taxon>Flavobacteriales</taxon>
        <taxon>Flavobacteriaceae</taxon>
        <taxon>Flagellimonas</taxon>
    </lineage>
</organism>
<protein>
    <submittedName>
        <fullName evidence="1">Uncharacterized protein</fullName>
    </submittedName>
</protein>
<dbReference type="EMBL" id="QXFH01000064">
    <property type="protein sequence ID" value="RIV36264.1"/>
    <property type="molecule type" value="Genomic_DNA"/>
</dbReference>
<dbReference type="Proteomes" id="UP000266067">
    <property type="component" value="Unassembled WGS sequence"/>
</dbReference>
<reference evidence="1 2" key="1">
    <citation type="submission" date="2018-08" db="EMBL/GenBank/DDBJ databases">
        <title>Proposal of Muricauda 72 sp.nov. and Muricauda NH166 sp.nov., isolated from seawater.</title>
        <authorList>
            <person name="Cheng H."/>
            <person name="Wu Y.-H."/>
            <person name="Guo L.-L."/>
            <person name="Xu X.-W."/>
        </authorList>
    </citation>
    <scope>NUCLEOTIDE SEQUENCE [LARGE SCALE GENOMIC DNA]</scope>
    <source>
        <strain evidence="1 2">KCTC 22173</strain>
    </source>
</reference>
<name>A0A3A1NA83_9FLAO</name>
<comment type="caution">
    <text evidence="1">The sequence shown here is derived from an EMBL/GenBank/DDBJ whole genome shotgun (WGS) entry which is preliminary data.</text>
</comment>
<evidence type="ECO:0000313" key="1">
    <source>
        <dbReference type="EMBL" id="RIV36264.1"/>
    </source>
</evidence>
<evidence type="ECO:0000313" key="2">
    <source>
        <dbReference type="Proteomes" id="UP000266067"/>
    </source>
</evidence>
<dbReference type="InterPro" id="IPR058060">
    <property type="entry name" value="HYC_CC_PP"/>
</dbReference>
<proteinExistence type="predicted"/>
<sequence>MKQVFHQILSSLMALLVLASTVSWTVDKHICMGRVMDISLFAHADDCGMDMDMDKEKSCCDDESFTVQGQDDLKISFENFSLDQQVFLVSFVHTYFLLFEIGSDEPTPFSEYNPPPLIRDVQVLDQTFLI</sequence>